<name>A0ACB8W9H8_9TELE</name>
<protein>
    <submittedName>
        <fullName evidence="1">Uncharacterized protein</fullName>
    </submittedName>
</protein>
<accession>A0ACB8W9H8</accession>
<gene>
    <name evidence="1" type="ORF">L3Q82_011277</name>
</gene>
<comment type="caution">
    <text evidence="1">The sequence shown here is derived from an EMBL/GenBank/DDBJ whole genome shotgun (WGS) entry which is preliminary data.</text>
</comment>
<evidence type="ECO:0000313" key="2">
    <source>
        <dbReference type="Proteomes" id="UP000831701"/>
    </source>
</evidence>
<keyword evidence="2" id="KW-1185">Reference proteome</keyword>
<organism evidence="1 2">
    <name type="scientific">Scortum barcoo</name>
    <name type="common">barcoo grunter</name>
    <dbReference type="NCBI Taxonomy" id="214431"/>
    <lineage>
        <taxon>Eukaryota</taxon>
        <taxon>Metazoa</taxon>
        <taxon>Chordata</taxon>
        <taxon>Craniata</taxon>
        <taxon>Vertebrata</taxon>
        <taxon>Euteleostomi</taxon>
        <taxon>Actinopterygii</taxon>
        <taxon>Neopterygii</taxon>
        <taxon>Teleostei</taxon>
        <taxon>Neoteleostei</taxon>
        <taxon>Acanthomorphata</taxon>
        <taxon>Eupercaria</taxon>
        <taxon>Centrarchiformes</taxon>
        <taxon>Terapontoidei</taxon>
        <taxon>Terapontidae</taxon>
        <taxon>Scortum</taxon>
    </lineage>
</organism>
<dbReference type="Proteomes" id="UP000831701">
    <property type="component" value="Chromosome 13"/>
</dbReference>
<evidence type="ECO:0000313" key="1">
    <source>
        <dbReference type="EMBL" id="KAI3364488.1"/>
    </source>
</evidence>
<proteinExistence type="predicted"/>
<dbReference type="EMBL" id="CM041543">
    <property type="protein sequence ID" value="KAI3364488.1"/>
    <property type="molecule type" value="Genomic_DNA"/>
</dbReference>
<reference evidence="1" key="1">
    <citation type="submission" date="2022-04" db="EMBL/GenBank/DDBJ databases">
        <title>Jade perch genome.</title>
        <authorList>
            <person name="Chao B."/>
        </authorList>
    </citation>
    <scope>NUCLEOTIDE SEQUENCE</scope>
    <source>
        <strain evidence="1">CB-2022</strain>
    </source>
</reference>
<sequence>MISVTHCFTSTTVRAFITGFAADGPALPEPERLFSRPLRKDQEFLGPPGLAANSTEESVEATISALTDLQHDLTLQDGEGGVSSKGRVTEVAIRGADTGNKPGVDDRQRKEKRSKKVKRDFDWRAEILFPKFQPMKSYTLESLLRNFGVSSIFSDATDFSGISQKMMLKLVKHIHSAFFLSLLSHSSCFCFITLLMRLRWRWKRPSNRMKGRPDIKMDFS</sequence>
<feature type="non-terminal residue" evidence="1">
    <location>
        <position position="220"/>
    </location>
</feature>